<keyword evidence="7" id="KW-0347">Helicase</keyword>
<evidence type="ECO:0000256" key="4">
    <source>
        <dbReference type="SAM" id="MobiDB-lite"/>
    </source>
</evidence>
<feature type="compositionally biased region" description="Basic residues" evidence="4">
    <location>
        <begin position="520"/>
        <end position="531"/>
    </location>
</feature>
<dbReference type="Proteomes" id="UP001629113">
    <property type="component" value="Unassembled WGS sequence"/>
</dbReference>
<feature type="compositionally biased region" description="Acidic residues" evidence="4">
    <location>
        <begin position="536"/>
        <end position="547"/>
    </location>
</feature>
<dbReference type="InterPro" id="IPR001650">
    <property type="entry name" value="Helicase_C-like"/>
</dbReference>
<sequence length="865" mass="97997">MSSASSVIEDRETTVSRLDTSAPSSPPEMDEDDHEADFATKEEKELMEEEAKARVENEKAEDRRRKQILKKRKNYTETKADRELKARQLEDLLNKSAAFSNVLTKKTQVLGRVGSGFDGKALGEHDLEMAKQPDCMAGGTMRDYQLEGLTWMYEICLQGMSGILADEMGLGKTIQTISLIALLREKDNYLGPHLIIAPLSTLSNWQQEFEKWTPSVPVLLYHGTPAQRVDLRKSMMKHIVGGRPNEQFPVVLTSPEIILRDRADLAKVRWELIIIDEGHRMKNSESKLFRDLQTFTSATRLLITGTPLQNNLKELWSLLNFLLPTIFSNWDAFESWFDFSDLQDEEGTQEFLADKMKQDLVKKIHLILQPLLLRRVKADVEHMLPKKREYVLYAPMTKAQTDLYNVISDRKQDTRQFLEENVVKRLTGAKLGSSASSKPLPAEPTKKVIKDEDSESEDDVPLVQLSLRDKKGVAKDAFAQMMGRRGVPQKKASKRKSTYSSPASKSVKTSKQSTPTSKSSRGRQLKSKRKYREASASEEDNLSDDEFEQKLAEEIAPSEGEDEVQGTVEEIEQAKILDLAKKEILNKKLGNPLMQLRLTCNSPHNFYNPWSADSNLPVDETLVTSSGKMLLLDRLLPFLFERGHKVLIFSQFKTQLDILEDYARDLREWKMCRIDGGVAQDSRRQQIQDFNEDPNTRLFLLSTRAGGQGINLATADTVILFDSDWNPQQDLQAQDRAHRIGQTNPVVVFRLATKGTVEEDLLSSADAKRRLEKLVIKKGGFKTMGQKMNEEEDLNDEQLKALLLKDGEIYEGSGKDQILSDADLEILCDRSDAAYARAEKGLGNAEMFKVMETKAGGFMTDMQEQ</sequence>
<dbReference type="PANTHER" id="PTHR10799">
    <property type="entry name" value="SNF2/RAD54 HELICASE FAMILY"/>
    <property type="match status" value="1"/>
</dbReference>
<evidence type="ECO:0000256" key="1">
    <source>
        <dbReference type="ARBA" id="ARBA00022741"/>
    </source>
</evidence>
<dbReference type="InterPro" id="IPR014001">
    <property type="entry name" value="Helicase_ATP-bd"/>
</dbReference>
<proteinExistence type="predicted"/>
<dbReference type="Gene3D" id="3.40.50.10810">
    <property type="entry name" value="Tandem AAA-ATPase domain"/>
    <property type="match status" value="1"/>
</dbReference>
<evidence type="ECO:0000256" key="2">
    <source>
        <dbReference type="ARBA" id="ARBA00022801"/>
    </source>
</evidence>
<evidence type="ECO:0000259" key="5">
    <source>
        <dbReference type="PROSITE" id="PS51192"/>
    </source>
</evidence>
<dbReference type="Pfam" id="PF00271">
    <property type="entry name" value="Helicase_C"/>
    <property type="match status" value="1"/>
</dbReference>
<organism evidence="7 8">
    <name type="scientific">Phlyctema vagabunda</name>
    <dbReference type="NCBI Taxonomy" id="108571"/>
    <lineage>
        <taxon>Eukaryota</taxon>
        <taxon>Fungi</taxon>
        <taxon>Dikarya</taxon>
        <taxon>Ascomycota</taxon>
        <taxon>Pezizomycotina</taxon>
        <taxon>Leotiomycetes</taxon>
        <taxon>Helotiales</taxon>
        <taxon>Dermateaceae</taxon>
        <taxon>Phlyctema</taxon>
    </lineage>
</organism>
<dbReference type="Gene3D" id="3.40.50.300">
    <property type="entry name" value="P-loop containing nucleotide triphosphate hydrolases"/>
    <property type="match status" value="1"/>
</dbReference>
<feature type="region of interest" description="Disordered" evidence="4">
    <location>
        <begin position="479"/>
        <end position="547"/>
    </location>
</feature>
<reference evidence="7 8" key="1">
    <citation type="submission" date="2024-06" db="EMBL/GenBank/DDBJ databases">
        <title>Complete genome of Phlyctema vagabunda strain 19-DSS-EL-015.</title>
        <authorList>
            <person name="Fiorenzani C."/>
        </authorList>
    </citation>
    <scope>NUCLEOTIDE SEQUENCE [LARGE SCALE GENOMIC DNA]</scope>
    <source>
        <strain evidence="7 8">19-DSS-EL-015</strain>
    </source>
</reference>
<evidence type="ECO:0000313" key="7">
    <source>
        <dbReference type="EMBL" id="KAL3418402.1"/>
    </source>
</evidence>
<feature type="region of interest" description="Disordered" evidence="4">
    <location>
        <begin position="1"/>
        <end position="65"/>
    </location>
</feature>
<dbReference type="Pfam" id="PF00176">
    <property type="entry name" value="SNF2-rel_dom"/>
    <property type="match status" value="1"/>
</dbReference>
<dbReference type="InterPro" id="IPR038718">
    <property type="entry name" value="SNF2-like_sf"/>
</dbReference>
<dbReference type="InterPro" id="IPR000330">
    <property type="entry name" value="SNF2_N"/>
</dbReference>
<keyword evidence="1" id="KW-0547">Nucleotide-binding</keyword>
<feature type="compositionally biased region" description="Low complexity" evidence="4">
    <location>
        <begin position="504"/>
        <end position="519"/>
    </location>
</feature>
<evidence type="ECO:0000256" key="3">
    <source>
        <dbReference type="ARBA" id="ARBA00022840"/>
    </source>
</evidence>
<dbReference type="SMART" id="SM00487">
    <property type="entry name" value="DEXDc"/>
    <property type="match status" value="1"/>
</dbReference>
<dbReference type="EMBL" id="JBFCZG010000009">
    <property type="protein sequence ID" value="KAL3418402.1"/>
    <property type="molecule type" value="Genomic_DNA"/>
</dbReference>
<dbReference type="SMART" id="SM00490">
    <property type="entry name" value="HELICc"/>
    <property type="match status" value="1"/>
</dbReference>
<keyword evidence="3" id="KW-0067">ATP-binding</keyword>
<keyword evidence="2" id="KW-0378">Hydrolase</keyword>
<keyword evidence="8" id="KW-1185">Reference proteome</keyword>
<dbReference type="PROSITE" id="PS51194">
    <property type="entry name" value="HELICASE_CTER"/>
    <property type="match status" value="1"/>
</dbReference>
<dbReference type="PROSITE" id="PS51192">
    <property type="entry name" value="HELICASE_ATP_BIND_1"/>
    <property type="match status" value="1"/>
</dbReference>
<dbReference type="InterPro" id="IPR049730">
    <property type="entry name" value="SNF2/RAD54-like_C"/>
</dbReference>
<comment type="caution">
    <text evidence="7">The sequence shown here is derived from an EMBL/GenBank/DDBJ whole genome shotgun (WGS) entry which is preliminary data.</text>
</comment>
<accession>A0ABR4P5E5</accession>
<dbReference type="SUPFAM" id="SSF52540">
    <property type="entry name" value="P-loop containing nucleoside triphosphate hydrolases"/>
    <property type="match status" value="2"/>
</dbReference>
<dbReference type="GO" id="GO:0004386">
    <property type="term" value="F:helicase activity"/>
    <property type="evidence" value="ECO:0007669"/>
    <property type="project" value="UniProtKB-KW"/>
</dbReference>
<feature type="domain" description="Helicase C-terminal" evidence="6">
    <location>
        <begin position="631"/>
        <end position="800"/>
    </location>
</feature>
<name>A0ABR4P5E5_9HELO</name>
<feature type="compositionally biased region" description="Basic residues" evidence="4">
    <location>
        <begin position="487"/>
        <end position="497"/>
    </location>
</feature>
<feature type="compositionally biased region" description="Basic and acidic residues" evidence="4">
    <location>
        <begin position="36"/>
        <end position="64"/>
    </location>
</feature>
<dbReference type="CDD" id="cd18793">
    <property type="entry name" value="SF2_C_SNF"/>
    <property type="match status" value="1"/>
</dbReference>
<feature type="region of interest" description="Disordered" evidence="4">
    <location>
        <begin position="430"/>
        <end position="466"/>
    </location>
</feature>
<evidence type="ECO:0000259" key="6">
    <source>
        <dbReference type="PROSITE" id="PS51194"/>
    </source>
</evidence>
<evidence type="ECO:0000313" key="8">
    <source>
        <dbReference type="Proteomes" id="UP001629113"/>
    </source>
</evidence>
<dbReference type="InterPro" id="IPR027417">
    <property type="entry name" value="P-loop_NTPase"/>
</dbReference>
<feature type="domain" description="Helicase ATP-binding" evidence="5">
    <location>
        <begin position="153"/>
        <end position="325"/>
    </location>
</feature>
<protein>
    <submittedName>
        <fullName evidence="7">ATP-dependent helicase IRC5</fullName>
    </submittedName>
</protein>
<gene>
    <name evidence="7" type="ORF">PVAG01_10118</name>
</gene>